<dbReference type="InterPro" id="IPR022628">
    <property type="entry name" value="S-AdoMet_synt_N"/>
</dbReference>
<dbReference type="GO" id="GO:0046856">
    <property type="term" value="P:phosphatidylinositol dephosphorylation"/>
    <property type="evidence" value="ECO:0007669"/>
    <property type="project" value="InterPro"/>
</dbReference>
<dbReference type="GO" id="GO:0046872">
    <property type="term" value="F:metal ion binding"/>
    <property type="evidence" value="ECO:0007669"/>
    <property type="project" value="UniProtKB-KW"/>
</dbReference>
<name>A0AAE0UQX5_9TELE</name>
<keyword evidence="14 23" id="KW-0067">ATP-binding</keyword>
<keyword evidence="13" id="KW-0378">Hydrolase</keyword>
<dbReference type="SMART" id="SM00128">
    <property type="entry name" value="IPPc"/>
    <property type="match status" value="1"/>
</dbReference>
<feature type="compositionally biased region" description="Polar residues" evidence="25">
    <location>
        <begin position="86"/>
        <end position="96"/>
    </location>
</feature>
<dbReference type="CDD" id="cd18079">
    <property type="entry name" value="S-AdoMet_synt"/>
    <property type="match status" value="1"/>
</dbReference>
<evidence type="ECO:0000256" key="17">
    <source>
        <dbReference type="ARBA" id="ARBA00023036"/>
    </source>
</evidence>
<evidence type="ECO:0000256" key="11">
    <source>
        <dbReference type="ARBA" id="ARBA00022737"/>
    </source>
</evidence>
<keyword evidence="10 23" id="KW-0479">Metal-binding</keyword>
<keyword evidence="28" id="KW-1185">Reference proteome</keyword>
<feature type="non-terminal residue" evidence="27">
    <location>
        <position position="1150"/>
    </location>
</feature>
<dbReference type="GO" id="GO:0004445">
    <property type="term" value="F:inositol-polyphosphate 5-phosphatase activity"/>
    <property type="evidence" value="ECO:0007669"/>
    <property type="project" value="UniProtKB-EC"/>
</dbReference>
<feature type="domain" description="Inositol polyphosphate-related phosphatase" evidence="26">
    <location>
        <begin position="163"/>
        <end position="482"/>
    </location>
</feature>
<evidence type="ECO:0000256" key="14">
    <source>
        <dbReference type="ARBA" id="ARBA00022840"/>
    </source>
</evidence>
<feature type="compositionally biased region" description="Polar residues" evidence="25">
    <location>
        <begin position="667"/>
        <end position="678"/>
    </location>
</feature>
<dbReference type="FunFam" id="2.60.40.2840:FF:000003">
    <property type="entry name" value="Phosphatidylinositol 4,5-bisphosphate 5-phosphatase A"/>
    <property type="match status" value="1"/>
</dbReference>
<feature type="compositionally biased region" description="Low complexity" evidence="25">
    <location>
        <begin position="589"/>
        <end position="603"/>
    </location>
</feature>
<evidence type="ECO:0000256" key="9">
    <source>
        <dbReference type="ARBA" id="ARBA00022679"/>
    </source>
</evidence>
<evidence type="ECO:0000256" key="15">
    <source>
        <dbReference type="ARBA" id="ARBA00022842"/>
    </source>
</evidence>
<keyword evidence="5" id="KW-0488">Methylation</keyword>
<dbReference type="FunFam" id="3.30.300.10:FF:000004">
    <property type="entry name" value="S-adenosylmethionine synthase"/>
    <property type="match status" value="1"/>
</dbReference>
<comment type="subcellular location">
    <subcellularLocation>
        <location evidence="1">Cytoplasm</location>
    </subcellularLocation>
</comment>
<dbReference type="InterPro" id="IPR036691">
    <property type="entry name" value="Endo/exonu/phosph_ase_sf"/>
</dbReference>
<comment type="cofactor">
    <cofactor evidence="23">
        <name>Mg(2+)</name>
        <dbReference type="ChEBI" id="CHEBI:18420"/>
    </cofactor>
    <text evidence="23">Binds 2 magnesium ions per subunit. The magnesium ions interact primarily with the substrate.</text>
</comment>
<feature type="compositionally biased region" description="Polar residues" evidence="25">
    <location>
        <begin position="30"/>
        <end position="41"/>
    </location>
</feature>
<dbReference type="GO" id="GO:0120025">
    <property type="term" value="C:plasma membrane bounded cell projection"/>
    <property type="evidence" value="ECO:0007669"/>
    <property type="project" value="UniProtKB-ARBA"/>
</dbReference>
<evidence type="ECO:0000256" key="20">
    <source>
        <dbReference type="ARBA" id="ARBA00051894"/>
    </source>
</evidence>
<keyword evidence="16 23" id="KW-0630">Potassium</keyword>
<dbReference type="GO" id="GO:0004439">
    <property type="term" value="F:phosphatidylinositol-4,5-bisphosphate 5-phosphatase activity"/>
    <property type="evidence" value="ECO:0007669"/>
    <property type="project" value="UniProtKB-EC"/>
</dbReference>
<dbReference type="Proteomes" id="UP001274896">
    <property type="component" value="Unassembled WGS sequence"/>
</dbReference>
<comment type="catalytic activity">
    <reaction evidence="20">
        <text>1D-myo-inositol 1,4,5-trisphosphate + H2O = 1D-myo-inositol 1,4-bisphosphate + phosphate</text>
        <dbReference type="Rhea" id="RHEA:19797"/>
        <dbReference type="ChEBI" id="CHEBI:15377"/>
        <dbReference type="ChEBI" id="CHEBI:43474"/>
        <dbReference type="ChEBI" id="CHEBI:58282"/>
        <dbReference type="ChEBI" id="CHEBI:203600"/>
        <dbReference type="EC" id="3.1.3.56"/>
    </reaction>
    <physiologicalReaction direction="left-to-right" evidence="20">
        <dbReference type="Rhea" id="RHEA:19798"/>
    </physiologicalReaction>
</comment>
<evidence type="ECO:0000256" key="5">
    <source>
        <dbReference type="ARBA" id="ARBA00022481"/>
    </source>
</evidence>
<dbReference type="Pfam" id="PF02772">
    <property type="entry name" value="S-AdoMet_synt_M"/>
    <property type="match status" value="1"/>
</dbReference>
<evidence type="ECO:0000256" key="21">
    <source>
        <dbReference type="ARBA" id="ARBA00052071"/>
    </source>
</evidence>
<dbReference type="GO" id="GO:0006730">
    <property type="term" value="P:one-carbon metabolic process"/>
    <property type="evidence" value="ECO:0007669"/>
    <property type="project" value="UniProtKB-KW"/>
</dbReference>
<dbReference type="GO" id="GO:0006556">
    <property type="term" value="P:S-adenosylmethionine biosynthetic process"/>
    <property type="evidence" value="ECO:0007669"/>
    <property type="project" value="InterPro"/>
</dbReference>
<dbReference type="PROSITE" id="PS00377">
    <property type="entry name" value="ADOMET_SYNTHASE_2"/>
    <property type="match status" value="1"/>
</dbReference>
<comment type="catalytic activity">
    <reaction evidence="19">
        <text>a 1,2-diacyl-sn-glycero-3-phospho-(1D-myo-inositol-4,5-bisphosphate) + H2O = a 1,2-diacyl-sn-glycero-3-phospho-(1D-myo-inositol 4-phosphate) + phosphate</text>
        <dbReference type="Rhea" id="RHEA:22764"/>
        <dbReference type="ChEBI" id="CHEBI:15377"/>
        <dbReference type="ChEBI" id="CHEBI:43474"/>
        <dbReference type="ChEBI" id="CHEBI:58178"/>
        <dbReference type="ChEBI" id="CHEBI:58456"/>
        <dbReference type="EC" id="3.1.3.36"/>
    </reaction>
    <physiologicalReaction direction="left-to-right" evidence="19">
        <dbReference type="Rhea" id="RHEA:22765"/>
    </physiologicalReaction>
</comment>
<evidence type="ECO:0000256" key="16">
    <source>
        <dbReference type="ARBA" id="ARBA00022958"/>
    </source>
</evidence>
<comment type="similarity">
    <text evidence="3">Belongs to the inositol 1,4,5-trisphosphate 5-phosphatase type II family.</text>
</comment>
<dbReference type="InterPro" id="IPR022629">
    <property type="entry name" value="S-AdoMet_synt_central"/>
</dbReference>
<dbReference type="HAMAP" id="MF_00086">
    <property type="entry name" value="S_AdoMet_synth1"/>
    <property type="match status" value="1"/>
</dbReference>
<keyword evidence="17" id="KW-0729">SH3-binding</keyword>
<keyword evidence="7" id="KW-0597">Phosphoprotein</keyword>
<dbReference type="FunFam" id="3.60.10.10:FF:000013">
    <property type="entry name" value="Phosphatidylinositol 4,5-bisphosphate 5-phosphatase A"/>
    <property type="match status" value="1"/>
</dbReference>
<dbReference type="GO" id="GO:0005524">
    <property type="term" value="F:ATP binding"/>
    <property type="evidence" value="ECO:0007669"/>
    <property type="project" value="UniProtKB-KW"/>
</dbReference>
<dbReference type="Pfam" id="PF17751">
    <property type="entry name" value="SKICH"/>
    <property type="match status" value="1"/>
</dbReference>
<dbReference type="SUPFAM" id="SSF56219">
    <property type="entry name" value="DNase I-like"/>
    <property type="match status" value="1"/>
</dbReference>
<dbReference type="InterPro" id="IPR022631">
    <property type="entry name" value="ADOMET_SYNTHASE_CS"/>
</dbReference>
<evidence type="ECO:0000313" key="27">
    <source>
        <dbReference type="EMBL" id="KAK3514471.1"/>
    </source>
</evidence>
<dbReference type="CDD" id="cd09094">
    <property type="entry name" value="INPP5c_INPP5J-like"/>
    <property type="match status" value="1"/>
</dbReference>
<evidence type="ECO:0000256" key="12">
    <source>
        <dbReference type="ARBA" id="ARBA00022741"/>
    </source>
</evidence>
<dbReference type="Gene3D" id="3.60.10.10">
    <property type="entry name" value="Endonuclease/exonuclease/phosphatase"/>
    <property type="match status" value="1"/>
</dbReference>
<dbReference type="Pfam" id="PF22669">
    <property type="entry name" value="Exo_endo_phos2"/>
    <property type="match status" value="1"/>
</dbReference>
<dbReference type="Pfam" id="PF02773">
    <property type="entry name" value="S-AdoMet_synt_C"/>
    <property type="match status" value="1"/>
</dbReference>
<dbReference type="InterPro" id="IPR000300">
    <property type="entry name" value="IPPc"/>
</dbReference>
<gene>
    <name evidence="27" type="ORF">QTP70_018691</name>
</gene>
<dbReference type="GO" id="GO:0004478">
    <property type="term" value="F:methionine adenosyltransferase activity"/>
    <property type="evidence" value="ECO:0007669"/>
    <property type="project" value="UniProtKB-EC"/>
</dbReference>
<feature type="region of interest" description="Disordered" evidence="25">
    <location>
        <begin position="589"/>
        <end position="678"/>
    </location>
</feature>
<evidence type="ECO:0000259" key="26">
    <source>
        <dbReference type="SMART" id="SM00128"/>
    </source>
</evidence>
<sequence length="1150" mass="127756">KRMEQHSQKNPDVPSSSQDPKTSTEDSALHPSSESCSSAQSVPFVAPTRPKRPLRTPRVEESTEISQPDVPDCPEFNQEKAESSVRNKASQPSGPVQQPYDDKPCRPPALAGHAAAARSHISMRAASLPQAPSYKPTLTDPSVHPQRALSVAGTADTKPQTEEDFRVHITTWNVGSAMPPDDITSLLGLNVGDGNTDMYIVGLQEVNSMINKRLKDVLFTDQWSEVCMDTLSRFGYVLVTSQRMQGVLLLVFAKYYHLPFIRGIQTENTRTGLGGIWGNKGGVSARMSVFGHAICFLNCHLPAHMENSEKRMEDFESILQQQQFEGQAAMGVLDHDVVFWFGDLNFRIEDLEMHVVKAAIDNNKLSMLWDKDQLNMAKDTETVLEGFQEGPLKFPPTYKFDVGTNTYDTSGKKRKPAWTDRILWRIRPMAPASSVSKRSSMSGLTSGTRVTQHFYRSHMEYTVSDHKPVSSIFTLQFPYKVDVPLVTLIVEDEWREVTDAVAKFKVAPNYSRSSWDWIGLYKVGFKHHKDYVGYTWAKQEESDYLRQEHHVTFADEELPKEGGDYILGYYSNNMNSIVGVTEPFQIQLPSSSSAGLSPSDSSDFTSEDEVKKGSSSSGSSRSATPTGQGGNSRKPRSRHDSAHSDSSSKAGSPVKTSDSSEDRDTNSGKNSGKPQIHFQSSGYTWQGIQVINNYKDNFTCDSDAALPDVLNNFFAQFTAQNDMTARKTTAPPIDQVLCLTTAGVKKTLRRATKPNMNGEMNGYHNGFIDEDCFLFTSESVGEGHPDKICDQISDAVLDAHLRQDPDAKVACETVAKTGMILLAGEVTSRANVDYQKIVRDTVRHIGYDDSSKGFDYKTCNVLVALEQQSPDIAQGVHLDRNEEDIGAGDQGLMFGYATDETEECMPLTIMLAHKLNAKMAELRRSGVLPWLRPDSKTQVTVQYRQDHGAMLPVRVHTIVISVQHDEDICLDEMRDALKEKVVKAVVPCVYLDDDTVYHLQPSGRFVIGGPQGDAGLTGRKIIVDTYGGWGAHGGGAFSGKDYTKVDRSAAYAARWVAKSLVKAELCRRVLVQVSYAIGVAHPLSISIFHYGTSKKSERELLEIVKKNFDLRPGVIVRDLQLKKPLYQRTAAYGHFGRDSFPWEIPKKLQY</sequence>
<comment type="pathway">
    <text evidence="2 23">Amino-acid biosynthesis; S-adenosyl-L-methionine biosynthesis; S-adenosyl-L-methionine from L-methionine: step 1/1.</text>
</comment>
<evidence type="ECO:0000256" key="18">
    <source>
        <dbReference type="ARBA" id="ARBA00048344"/>
    </source>
</evidence>
<reference evidence="27" key="1">
    <citation type="submission" date="2023-06" db="EMBL/GenBank/DDBJ databases">
        <title>Male Hemibagrus guttatus genome.</title>
        <authorList>
            <person name="Bian C."/>
        </authorList>
    </citation>
    <scope>NUCLEOTIDE SEQUENCE</scope>
    <source>
        <strain evidence="27">Male_cb2023</strain>
        <tissue evidence="27">Muscle</tissue>
    </source>
</reference>
<dbReference type="FunFam" id="3.30.300.10:FF:000003">
    <property type="entry name" value="S-adenosylmethionine synthase"/>
    <property type="match status" value="1"/>
</dbReference>
<dbReference type="NCBIfam" id="TIGR01034">
    <property type="entry name" value="metK"/>
    <property type="match status" value="1"/>
</dbReference>
<feature type="compositionally biased region" description="Polar residues" evidence="25">
    <location>
        <begin position="10"/>
        <end position="21"/>
    </location>
</feature>
<comment type="caution">
    <text evidence="27">The sequence shown here is derived from an EMBL/GenBank/DDBJ whole genome shotgun (WGS) entry which is preliminary data.</text>
</comment>
<evidence type="ECO:0000256" key="3">
    <source>
        <dbReference type="ARBA" id="ARBA00005910"/>
    </source>
</evidence>
<evidence type="ECO:0000256" key="22">
    <source>
        <dbReference type="ARBA" id="ARBA00059259"/>
    </source>
</evidence>
<keyword evidence="9 23" id="KW-0808">Transferase</keyword>
<comment type="similarity">
    <text evidence="4 24">Belongs to the AdoMet synthase family.</text>
</comment>
<dbReference type="PROSITE" id="PS00376">
    <property type="entry name" value="ADOMET_SYNTHASE_1"/>
    <property type="match status" value="1"/>
</dbReference>
<keyword evidence="11" id="KW-0677">Repeat</keyword>
<accession>A0AAE0UQX5</accession>
<evidence type="ECO:0000256" key="23">
    <source>
        <dbReference type="RuleBase" id="RU000541"/>
    </source>
</evidence>
<evidence type="ECO:0000256" key="2">
    <source>
        <dbReference type="ARBA" id="ARBA00005224"/>
    </source>
</evidence>
<dbReference type="Gene3D" id="2.60.40.2840">
    <property type="match status" value="1"/>
</dbReference>
<dbReference type="InterPro" id="IPR022636">
    <property type="entry name" value="S-AdoMet_synthetase_sfam"/>
</dbReference>
<keyword evidence="6" id="KW-0963">Cytoplasm</keyword>
<keyword evidence="15 23" id="KW-0460">Magnesium</keyword>
<proteinExistence type="inferred from homology"/>
<organism evidence="27 28">
    <name type="scientific">Hemibagrus guttatus</name>
    <dbReference type="NCBI Taxonomy" id="175788"/>
    <lineage>
        <taxon>Eukaryota</taxon>
        <taxon>Metazoa</taxon>
        <taxon>Chordata</taxon>
        <taxon>Craniata</taxon>
        <taxon>Vertebrata</taxon>
        <taxon>Euteleostomi</taxon>
        <taxon>Actinopterygii</taxon>
        <taxon>Neopterygii</taxon>
        <taxon>Teleostei</taxon>
        <taxon>Ostariophysi</taxon>
        <taxon>Siluriformes</taxon>
        <taxon>Bagridae</taxon>
        <taxon>Hemibagrus</taxon>
    </lineage>
</organism>
<evidence type="ECO:0000313" key="28">
    <source>
        <dbReference type="Proteomes" id="UP001274896"/>
    </source>
</evidence>
<evidence type="ECO:0000256" key="13">
    <source>
        <dbReference type="ARBA" id="ARBA00022801"/>
    </source>
</evidence>
<dbReference type="EC" id="2.5.1.6" evidence="23"/>
<evidence type="ECO:0000256" key="8">
    <source>
        <dbReference type="ARBA" id="ARBA00022563"/>
    </source>
</evidence>
<evidence type="ECO:0000256" key="6">
    <source>
        <dbReference type="ARBA" id="ARBA00022490"/>
    </source>
</evidence>
<dbReference type="Gene3D" id="3.30.300.10">
    <property type="match status" value="3"/>
</dbReference>
<evidence type="ECO:0000256" key="19">
    <source>
        <dbReference type="ARBA" id="ARBA00050516"/>
    </source>
</evidence>
<dbReference type="GO" id="GO:0017124">
    <property type="term" value="F:SH3 domain binding"/>
    <property type="evidence" value="ECO:0007669"/>
    <property type="project" value="UniProtKB-KW"/>
</dbReference>
<comment type="function">
    <text evidence="22">Inositol 5-phosphatase, which converts inositol 1,4,5-trisphosphate to inositol 1,4-bisphosphate. Also converts phosphatidylinositol 4,5-bisphosphate to phosphatidylinositol 4-phosphate and inositol 1,3,4,5-tetrakisphosphate to inositol 1,3,4-trisphosphate in vitro. May be involved in modulation of the function of inositol and phosphatidylinositol polyphosphate-binding proteins that are present at membranes ruffles.</text>
</comment>
<feature type="region of interest" description="Disordered" evidence="25">
    <location>
        <begin position="1"/>
        <end position="118"/>
    </location>
</feature>
<dbReference type="SUPFAM" id="SSF55973">
    <property type="entry name" value="S-adenosylmethionine synthetase"/>
    <property type="match status" value="3"/>
</dbReference>
<evidence type="ECO:0000256" key="25">
    <source>
        <dbReference type="SAM" id="MobiDB-lite"/>
    </source>
</evidence>
<dbReference type="InterPro" id="IPR041611">
    <property type="entry name" value="SKICH"/>
</dbReference>
<dbReference type="AlphaFoldDB" id="A0AAE0UQX5"/>
<comment type="catalytic activity">
    <reaction evidence="21">
        <text>1D-myo-inositol 1,3,4,5-tetrakisphosphate + H2O = 1D-myo-inositol 1,3,4-trisphosphate + phosphate</text>
        <dbReference type="Rhea" id="RHEA:11392"/>
        <dbReference type="ChEBI" id="CHEBI:15377"/>
        <dbReference type="ChEBI" id="CHEBI:43474"/>
        <dbReference type="ChEBI" id="CHEBI:57895"/>
        <dbReference type="ChEBI" id="CHEBI:58414"/>
        <dbReference type="EC" id="3.1.3.56"/>
    </reaction>
    <physiologicalReaction direction="left-to-right" evidence="21">
        <dbReference type="Rhea" id="RHEA:11393"/>
    </physiologicalReaction>
</comment>
<evidence type="ECO:0000256" key="4">
    <source>
        <dbReference type="ARBA" id="ARBA00009685"/>
    </source>
</evidence>
<evidence type="ECO:0000256" key="24">
    <source>
        <dbReference type="RuleBase" id="RU004462"/>
    </source>
</evidence>
<keyword evidence="8 23" id="KW-0554">One-carbon metabolism</keyword>
<dbReference type="EMBL" id="JAUCMX010000021">
    <property type="protein sequence ID" value="KAK3514471.1"/>
    <property type="molecule type" value="Genomic_DNA"/>
</dbReference>
<protein>
    <recommendedName>
        <fullName evidence="23">S-adenosylmethionine synthase</fullName>
        <ecNumber evidence="23">2.5.1.6</ecNumber>
    </recommendedName>
</protein>
<comment type="function">
    <text evidence="23">Catalyzes the formation of S-adenosylmethionine from methionine and ATP.</text>
</comment>
<keyword evidence="12 23" id="KW-0547">Nucleotide-binding</keyword>
<dbReference type="FunFam" id="3.30.300.10:FF:000001">
    <property type="entry name" value="S-adenosylmethionine synthase"/>
    <property type="match status" value="1"/>
</dbReference>
<dbReference type="InterPro" id="IPR022630">
    <property type="entry name" value="S-AdoMet_synt_C"/>
</dbReference>
<dbReference type="GO" id="GO:0005737">
    <property type="term" value="C:cytoplasm"/>
    <property type="evidence" value="ECO:0007669"/>
    <property type="project" value="UniProtKB-SubCell"/>
</dbReference>
<feature type="compositionally biased region" description="Low complexity" evidence="25">
    <location>
        <begin position="613"/>
        <end position="622"/>
    </location>
</feature>
<evidence type="ECO:0000256" key="1">
    <source>
        <dbReference type="ARBA" id="ARBA00004496"/>
    </source>
</evidence>
<comment type="cofactor">
    <cofactor evidence="23">
        <name>K(+)</name>
        <dbReference type="ChEBI" id="CHEBI:29103"/>
    </cofactor>
    <text evidence="23">Binds 1 potassium ion per subunit. The potassium ion interacts primarily with the substrate.</text>
</comment>
<evidence type="ECO:0000256" key="7">
    <source>
        <dbReference type="ARBA" id="ARBA00022553"/>
    </source>
</evidence>
<dbReference type="InterPro" id="IPR002133">
    <property type="entry name" value="S-AdoMet_synthetase"/>
</dbReference>
<dbReference type="PANTHER" id="PTHR11964">
    <property type="entry name" value="S-ADENOSYLMETHIONINE SYNTHETASE"/>
    <property type="match status" value="1"/>
</dbReference>
<dbReference type="Pfam" id="PF00438">
    <property type="entry name" value="S-AdoMet_synt_N"/>
    <property type="match status" value="1"/>
</dbReference>
<comment type="catalytic activity">
    <reaction evidence="18 23">
        <text>L-methionine + ATP + H2O = S-adenosyl-L-methionine + phosphate + diphosphate</text>
        <dbReference type="Rhea" id="RHEA:21080"/>
        <dbReference type="ChEBI" id="CHEBI:15377"/>
        <dbReference type="ChEBI" id="CHEBI:30616"/>
        <dbReference type="ChEBI" id="CHEBI:33019"/>
        <dbReference type="ChEBI" id="CHEBI:43474"/>
        <dbReference type="ChEBI" id="CHEBI:57844"/>
        <dbReference type="ChEBI" id="CHEBI:59789"/>
        <dbReference type="EC" id="2.5.1.6"/>
    </reaction>
</comment>
<evidence type="ECO:0000256" key="10">
    <source>
        <dbReference type="ARBA" id="ARBA00022723"/>
    </source>
</evidence>